<dbReference type="Proteomes" id="UP001242288">
    <property type="component" value="Unassembled WGS sequence"/>
</dbReference>
<evidence type="ECO:0000313" key="3">
    <source>
        <dbReference type="Proteomes" id="UP001209412"/>
    </source>
</evidence>
<keyword evidence="3" id="KW-1185">Reference proteome</keyword>
<comment type="caution">
    <text evidence="2">The sequence shown here is derived from an EMBL/GenBank/DDBJ whole genome shotgun (WGS) entry which is preliminary data.</text>
</comment>
<dbReference type="EMBL" id="JAMXWF010000036">
    <property type="protein sequence ID" value="MDQ6411838.1"/>
    <property type="molecule type" value="Genomic_DNA"/>
</dbReference>
<dbReference type="Proteomes" id="UP001209412">
    <property type="component" value="Unassembled WGS sequence"/>
</dbReference>
<accession>A0AAP5BI87</accession>
<dbReference type="RefSeq" id="WP_266260808.1">
    <property type="nucleotide sequence ID" value="NZ_JAMXWF010000036.1"/>
</dbReference>
<dbReference type="EMBL" id="JAPKHW010000036">
    <property type="protein sequence ID" value="MCX4150020.1"/>
    <property type="molecule type" value="Genomic_DNA"/>
</dbReference>
<organism evidence="2 4">
    <name type="scientific">Paraburkholderia madseniana</name>
    <dbReference type="NCBI Taxonomy" id="2599607"/>
    <lineage>
        <taxon>Bacteria</taxon>
        <taxon>Pseudomonadati</taxon>
        <taxon>Pseudomonadota</taxon>
        <taxon>Betaproteobacteria</taxon>
        <taxon>Burkholderiales</taxon>
        <taxon>Burkholderiaceae</taxon>
        <taxon>Paraburkholderia</taxon>
    </lineage>
</organism>
<protein>
    <submittedName>
        <fullName evidence="2">Uncharacterized protein</fullName>
    </submittedName>
</protein>
<proteinExistence type="predicted"/>
<evidence type="ECO:0000313" key="2">
    <source>
        <dbReference type="EMBL" id="MDQ6411838.1"/>
    </source>
</evidence>
<dbReference type="AlphaFoldDB" id="A0AAP5BI87"/>
<evidence type="ECO:0000313" key="4">
    <source>
        <dbReference type="Proteomes" id="UP001242288"/>
    </source>
</evidence>
<sequence length="83" mass="9088">MSVQQMLVDPQILSERVMTLVQKEADGTYRAVSGARRLRTMLDVNGWASVTDVESRETLIVAEVNGCLVLSQIAEPVNRDGAV</sequence>
<evidence type="ECO:0000313" key="1">
    <source>
        <dbReference type="EMBL" id="MCX4150020.1"/>
    </source>
</evidence>
<reference evidence="2" key="1">
    <citation type="submission" date="2022-06" db="EMBL/GenBank/DDBJ databases">
        <title>PHB producers.</title>
        <authorList>
            <person name="Besaury L."/>
        </authorList>
    </citation>
    <scope>NUCLEOTIDE SEQUENCE</scope>
    <source>
        <strain evidence="2 3">SEWS6</strain>
    </source>
</reference>
<name>A0AAP5BI87_9BURK</name>
<gene>
    <name evidence="2" type="ORF">NIE36_32315</name>
    <name evidence="1" type="ORF">OSB80_32380</name>
</gene>